<feature type="region of interest" description="Disordered" evidence="1">
    <location>
        <begin position="406"/>
        <end position="499"/>
    </location>
</feature>
<feature type="compositionally biased region" description="Polar residues" evidence="1">
    <location>
        <begin position="442"/>
        <end position="459"/>
    </location>
</feature>
<evidence type="ECO:0000256" key="1">
    <source>
        <dbReference type="SAM" id="MobiDB-lite"/>
    </source>
</evidence>
<feature type="region of interest" description="Disordered" evidence="1">
    <location>
        <begin position="87"/>
        <end position="144"/>
    </location>
</feature>
<feature type="compositionally biased region" description="Basic residues" evidence="1">
    <location>
        <begin position="17"/>
        <end position="26"/>
    </location>
</feature>
<gene>
    <name evidence="3" type="primary">PRR35</name>
</gene>
<protein>
    <submittedName>
        <fullName evidence="3">Proline rich 35</fullName>
    </submittedName>
</protein>
<dbReference type="InParanoid" id="A0A7N4PZL9"/>
<feature type="domain" description="Zinc finger protein 750-like zinc finger" evidence="2">
    <location>
        <begin position="18"/>
        <end position="68"/>
    </location>
</feature>
<dbReference type="RefSeq" id="XP_031801572.1">
    <property type="nucleotide sequence ID" value="XM_031945712.1"/>
</dbReference>
<feature type="region of interest" description="Disordered" evidence="1">
    <location>
        <begin position="527"/>
        <end position="563"/>
    </location>
</feature>
<dbReference type="GeneTree" id="ENSGT00530000063870"/>
<dbReference type="GeneID" id="105749539"/>
<dbReference type="RefSeq" id="XP_031801570.1">
    <property type="nucleotide sequence ID" value="XM_031945710.1"/>
</dbReference>
<accession>A0A7N4PZL9</accession>
<evidence type="ECO:0000313" key="3">
    <source>
        <dbReference type="Ensembl" id="ENSSHAP00000045945.1"/>
    </source>
</evidence>
<dbReference type="RefSeq" id="XP_031801571.1">
    <property type="nucleotide sequence ID" value="XM_031945711.1"/>
</dbReference>
<dbReference type="InterPro" id="IPR039363">
    <property type="entry name" value="ZNF750"/>
</dbReference>
<feature type="region of interest" description="Disordered" evidence="1">
    <location>
        <begin position="1"/>
        <end position="27"/>
    </location>
</feature>
<dbReference type="CTD" id="146325"/>
<dbReference type="PANTHER" id="PTHR14678">
    <property type="entry name" value="PROLINE-RICH PROTEIN 35-RELATED"/>
    <property type="match status" value="1"/>
</dbReference>
<keyword evidence="4" id="KW-1185">Reference proteome</keyword>
<dbReference type="KEGG" id="shr:105749539"/>
<dbReference type="Proteomes" id="UP000007648">
    <property type="component" value="Unassembled WGS sequence"/>
</dbReference>
<reference evidence="3" key="2">
    <citation type="submission" date="2025-08" db="UniProtKB">
        <authorList>
            <consortium name="Ensembl"/>
        </authorList>
    </citation>
    <scope>IDENTIFICATION</scope>
</reference>
<feature type="region of interest" description="Disordered" evidence="1">
    <location>
        <begin position="197"/>
        <end position="224"/>
    </location>
</feature>
<dbReference type="Pfam" id="PF15269">
    <property type="entry name" value="zf-C2H2_7"/>
    <property type="match status" value="1"/>
</dbReference>
<sequence>MSKEVGSCRLGASYKPKERKPKKPHYIPRPWGKPYNYKCFQCPFTCMEKSHLYNHMKYSLCKNSLSLLIDSSDWAYKKGHLLQPELRLFPTSEGPRSLPKGDASDPAPPKRPKLGPRPGNSSPAEPGPPGEDGGAFPEDDDEEEVAGGLLRAMDPSEGRKAGASAKADMGALLFGFKDKMREPEPDFIITDVFSLRNAGGRGREPPSPEADPKPKMGRGAKKSLSTGGLLMEQWRLVAGGQKSRASVDLAPVGTEGSGIIPCYPPPAYGEFQEAQGLNLSLLGINYPLSPGLFSYLGPTLTAGAAATHAPITQMPFLASAAQLLPPPAATTAATAPFQTLQGPERSAFLPRFYYPLLFEHALGTPGGKASDAPPAPANLALPAKAPGEMPATLGLLKVPVSKAAASWPRSSHRDPGQETELQAGPLGTKEEEEQEEKEGRYPSSQKEGTGPSQTPSSEIYRSLLGPSARRTQGTLASPPAVSTLKRKPFLGSGVDFPKDPTGVDSLPLGKFDYQRSVSAATSLLSWPKDSDTVGSEATSPTLQALDGPPSKHLQGYRPVSPGPIGEDLSKALGDYEKVERRLGQLATAGGPTQGPLREQLGKIRRELYHIHQALEKATRPPEGPLDLSVKRVPDKGPSPGPSPTELELEEGGWEESGLETTKTPLDLLLLQLSQPEGRQGSSESPGVPITVLPPTLATEPFYGHTTKCEADSSVLLGADGRAPGGSGSTPGGPQLLASEEGPLGSWGGGPRSGLGVLPGDPEATCLHSPENTEV</sequence>
<feature type="region of interest" description="Disordered" evidence="1">
    <location>
        <begin position="717"/>
        <end position="774"/>
    </location>
</feature>
<dbReference type="RefSeq" id="XP_031801573.1">
    <property type="nucleotide sequence ID" value="XM_031945713.1"/>
</dbReference>
<reference evidence="3" key="3">
    <citation type="submission" date="2025-09" db="UniProtKB">
        <authorList>
            <consortium name="Ensembl"/>
        </authorList>
    </citation>
    <scope>IDENTIFICATION</scope>
</reference>
<dbReference type="InterPro" id="IPR039064">
    <property type="entry name" value="ZNF750_Znf"/>
</dbReference>
<feature type="region of interest" description="Disordered" evidence="1">
    <location>
        <begin position="616"/>
        <end position="658"/>
    </location>
</feature>
<dbReference type="PANTHER" id="PTHR14678:SF2">
    <property type="entry name" value="PROLINE-RICH PROTEIN 35"/>
    <property type="match status" value="1"/>
</dbReference>
<dbReference type="AlphaFoldDB" id="A0A7N4PZL9"/>
<dbReference type="FunCoup" id="A0A7N4PZL9">
    <property type="interactions" value="24"/>
</dbReference>
<feature type="compositionally biased region" description="Polar residues" evidence="1">
    <location>
        <begin position="532"/>
        <end position="542"/>
    </location>
</feature>
<organism evidence="3 4">
    <name type="scientific">Sarcophilus harrisii</name>
    <name type="common">Tasmanian devil</name>
    <name type="synonym">Sarcophilus laniarius</name>
    <dbReference type="NCBI Taxonomy" id="9305"/>
    <lineage>
        <taxon>Eukaryota</taxon>
        <taxon>Metazoa</taxon>
        <taxon>Chordata</taxon>
        <taxon>Craniata</taxon>
        <taxon>Vertebrata</taxon>
        <taxon>Euteleostomi</taxon>
        <taxon>Mammalia</taxon>
        <taxon>Metatheria</taxon>
        <taxon>Dasyuromorphia</taxon>
        <taxon>Dasyuridae</taxon>
        <taxon>Sarcophilus</taxon>
    </lineage>
</organism>
<reference evidence="3 4" key="1">
    <citation type="journal article" date="2011" name="Proc. Natl. Acad. Sci. U.S.A.">
        <title>Genetic diversity and population structure of the endangered marsupial Sarcophilus harrisii (Tasmanian devil).</title>
        <authorList>
            <person name="Miller W."/>
            <person name="Hayes V.M."/>
            <person name="Ratan A."/>
            <person name="Petersen D.C."/>
            <person name="Wittekindt N.E."/>
            <person name="Miller J."/>
            <person name="Walenz B."/>
            <person name="Knight J."/>
            <person name="Qi J."/>
            <person name="Zhao F."/>
            <person name="Wang Q."/>
            <person name="Bedoya-Reina O.C."/>
            <person name="Katiyar N."/>
            <person name="Tomsho L.P."/>
            <person name="Kasson L.M."/>
            <person name="Hardie R.A."/>
            <person name="Woodbridge P."/>
            <person name="Tindall E.A."/>
            <person name="Bertelsen M.F."/>
            <person name="Dixon D."/>
            <person name="Pyecroft S."/>
            <person name="Helgen K.M."/>
            <person name="Lesk A.M."/>
            <person name="Pringle T.H."/>
            <person name="Patterson N."/>
            <person name="Zhang Y."/>
            <person name="Kreiss A."/>
            <person name="Woods G.M."/>
            <person name="Jones M.E."/>
            <person name="Schuster S.C."/>
        </authorList>
    </citation>
    <scope>NUCLEOTIDE SEQUENCE [LARGE SCALE GENOMIC DNA]</scope>
</reference>
<dbReference type="OrthoDB" id="9885698at2759"/>
<proteinExistence type="predicted"/>
<feature type="compositionally biased region" description="Basic and acidic residues" evidence="1">
    <location>
        <begin position="201"/>
        <end position="214"/>
    </location>
</feature>
<name>A0A7N4PZL9_SARHA</name>
<evidence type="ECO:0000259" key="2">
    <source>
        <dbReference type="Pfam" id="PF15269"/>
    </source>
</evidence>
<feature type="compositionally biased region" description="Acidic residues" evidence="1">
    <location>
        <begin position="646"/>
        <end position="657"/>
    </location>
</feature>
<dbReference type="Ensembl" id="ENSSHAT00000027081.1">
    <property type="protein sequence ID" value="ENSSHAP00000045945.1"/>
    <property type="gene ID" value="ENSSHAG00000030212.1"/>
</dbReference>
<evidence type="ECO:0000313" key="4">
    <source>
        <dbReference type="Proteomes" id="UP000007648"/>
    </source>
</evidence>